<keyword evidence="5 7" id="KW-0548">Nucleotidyltransferase</keyword>
<dbReference type="InterPro" id="IPR034683">
    <property type="entry name" value="IspD/TarI"/>
</dbReference>
<feature type="site" description="Positions MEP for the nucleophilic attack" evidence="7">
    <location>
        <position position="153"/>
    </location>
</feature>
<comment type="catalytic activity">
    <reaction evidence="1 7">
        <text>2-C-methyl-D-erythritol 4-phosphate + CTP + H(+) = 4-CDP-2-C-methyl-D-erythritol + diphosphate</text>
        <dbReference type="Rhea" id="RHEA:13429"/>
        <dbReference type="ChEBI" id="CHEBI:15378"/>
        <dbReference type="ChEBI" id="CHEBI:33019"/>
        <dbReference type="ChEBI" id="CHEBI:37563"/>
        <dbReference type="ChEBI" id="CHEBI:57823"/>
        <dbReference type="ChEBI" id="CHEBI:58262"/>
        <dbReference type="EC" id="2.7.7.60"/>
    </reaction>
</comment>
<feature type="site" description="Positions MEP for the nucleophilic attack" evidence="7">
    <location>
        <position position="209"/>
    </location>
</feature>
<dbReference type="NCBIfam" id="TIGR00453">
    <property type="entry name" value="ispD"/>
    <property type="match status" value="1"/>
</dbReference>
<dbReference type="RefSeq" id="WP_147670271.1">
    <property type="nucleotide sequence ID" value="NZ_CP120678.1"/>
</dbReference>
<feature type="site" description="Transition state stabilizer" evidence="7">
    <location>
        <position position="21"/>
    </location>
</feature>
<keyword evidence="6 7" id="KW-0414">Isoprene biosynthesis</keyword>
<dbReference type="PROSITE" id="PS01295">
    <property type="entry name" value="ISPD"/>
    <property type="match status" value="1"/>
</dbReference>
<dbReference type="KEGG" id="sgbi:P3F81_09490"/>
<dbReference type="CDD" id="cd02516">
    <property type="entry name" value="CDP-ME_synthetase"/>
    <property type="match status" value="1"/>
</dbReference>
<dbReference type="SUPFAM" id="SSF53448">
    <property type="entry name" value="Nucleotide-diphospho-sugar transferases"/>
    <property type="match status" value="1"/>
</dbReference>
<dbReference type="GO" id="GO:0050518">
    <property type="term" value="F:2-C-methyl-D-erythritol 4-phosphate cytidylyltransferase activity"/>
    <property type="evidence" value="ECO:0007669"/>
    <property type="project" value="UniProtKB-UniRule"/>
</dbReference>
<evidence type="ECO:0000256" key="6">
    <source>
        <dbReference type="ARBA" id="ARBA00023229"/>
    </source>
</evidence>
<evidence type="ECO:0000313" key="9">
    <source>
        <dbReference type="Proteomes" id="UP001243623"/>
    </source>
</evidence>
<dbReference type="EMBL" id="CP120678">
    <property type="protein sequence ID" value="WIW70123.1"/>
    <property type="molecule type" value="Genomic_DNA"/>
</dbReference>
<keyword evidence="4 7" id="KW-0808">Transferase</keyword>
<evidence type="ECO:0000256" key="5">
    <source>
        <dbReference type="ARBA" id="ARBA00022695"/>
    </source>
</evidence>
<name>A0A9Y2AI70_9FIRM</name>
<protein>
    <recommendedName>
        <fullName evidence="7">2-C-methyl-D-erythritol 4-phosphate cytidylyltransferase</fullName>
        <ecNumber evidence="7">2.7.7.60</ecNumber>
    </recommendedName>
    <alternativeName>
        <fullName evidence="7">4-diphosphocytidyl-2C-methyl-D-erythritol synthase</fullName>
    </alternativeName>
    <alternativeName>
        <fullName evidence="7">MEP cytidylyltransferase</fullName>
        <shortName evidence="7">MCT</shortName>
    </alternativeName>
</protein>
<sequence length="229" mass="25425">MITAIFPAAGQGKRMGMKVNKIFLSLGGKTVLYHTLYTFSKCEMIDELVVVASPEEVTVVRELLKTMDGLKPWQVVAGGLERQYSIENALEVVSPGTKIILVHDAARPIISTKIIEKVIEETRHHGATITAVRAKDTIKVVDEKGIVIDTPQRNGLWAVQTPQGFQADVLKDAYQKAKEDDFLGTDDASLVERMGRKVKVVEGDYTNIKITTPEDLIMAESFIKRRSNQ</sequence>
<dbReference type="PANTHER" id="PTHR32125">
    <property type="entry name" value="2-C-METHYL-D-ERYTHRITOL 4-PHOSPHATE CYTIDYLYLTRANSFERASE, CHLOROPLASTIC"/>
    <property type="match status" value="1"/>
</dbReference>
<evidence type="ECO:0000256" key="4">
    <source>
        <dbReference type="ARBA" id="ARBA00022679"/>
    </source>
</evidence>
<dbReference type="FunFam" id="3.90.550.10:FF:000003">
    <property type="entry name" value="2-C-methyl-D-erythritol 4-phosphate cytidylyltransferase"/>
    <property type="match status" value="1"/>
</dbReference>
<gene>
    <name evidence="7 8" type="primary">ispD</name>
    <name evidence="8" type="ORF">P3F81_09490</name>
</gene>
<dbReference type="Gene3D" id="3.90.550.10">
    <property type="entry name" value="Spore Coat Polysaccharide Biosynthesis Protein SpsA, Chain A"/>
    <property type="match status" value="1"/>
</dbReference>
<dbReference type="InterPro" id="IPR029044">
    <property type="entry name" value="Nucleotide-diphossugar_trans"/>
</dbReference>
<comment type="function">
    <text evidence="7">Catalyzes the formation of 4-diphosphocytidyl-2-C-methyl-D-erythritol from CTP and 2-C-methyl-D-erythritol 4-phosphate (MEP).</text>
</comment>
<evidence type="ECO:0000256" key="1">
    <source>
        <dbReference type="ARBA" id="ARBA00001282"/>
    </source>
</evidence>
<comment type="similarity">
    <text evidence="3 7">Belongs to the IspD/TarI cytidylyltransferase family. IspD subfamily.</text>
</comment>
<dbReference type="InterPro" id="IPR050088">
    <property type="entry name" value="IspD/TarI_cytidylyltransf_bact"/>
</dbReference>
<dbReference type="Proteomes" id="UP001243623">
    <property type="component" value="Chromosome"/>
</dbReference>
<reference evidence="8" key="1">
    <citation type="submission" date="2023-03" db="EMBL/GenBank/DDBJ databases">
        <title>Selenobaculum gbiensis gen. nov. sp. nov., a new bacterium isolated from the gut microbiota of IBD patient.</title>
        <authorList>
            <person name="Yeo S."/>
            <person name="Park H."/>
            <person name="Huh C.S."/>
        </authorList>
    </citation>
    <scope>NUCLEOTIDE SEQUENCE</scope>
    <source>
        <strain evidence="8">ICN-92133</strain>
    </source>
</reference>
<dbReference type="InterPro" id="IPR001228">
    <property type="entry name" value="IspD"/>
</dbReference>
<comment type="pathway">
    <text evidence="2 7">Isoprenoid biosynthesis; isopentenyl diphosphate biosynthesis via DXP pathway; isopentenyl diphosphate from 1-deoxy-D-xylulose 5-phosphate: step 2/6.</text>
</comment>
<accession>A0A9Y2AI70</accession>
<keyword evidence="9" id="KW-1185">Reference proteome</keyword>
<organism evidence="8 9">
    <name type="scientific">Selenobaculum gibii</name>
    <dbReference type="NCBI Taxonomy" id="3054208"/>
    <lineage>
        <taxon>Bacteria</taxon>
        <taxon>Bacillati</taxon>
        <taxon>Bacillota</taxon>
        <taxon>Negativicutes</taxon>
        <taxon>Selenomonadales</taxon>
        <taxon>Selenomonadaceae</taxon>
        <taxon>Selenobaculum</taxon>
    </lineage>
</organism>
<dbReference type="GO" id="GO:0019288">
    <property type="term" value="P:isopentenyl diphosphate biosynthetic process, methylerythritol 4-phosphate pathway"/>
    <property type="evidence" value="ECO:0007669"/>
    <property type="project" value="UniProtKB-UniRule"/>
</dbReference>
<dbReference type="InterPro" id="IPR018294">
    <property type="entry name" value="ISPD_synthase_CS"/>
</dbReference>
<evidence type="ECO:0000256" key="3">
    <source>
        <dbReference type="ARBA" id="ARBA00009789"/>
    </source>
</evidence>
<proteinExistence type="inferred from homology"/>
<dbReference type="EC" id="2.7.7.60" evidence="7"/>
<evidence type="ECO:0000256" key="7">
    <source>
        <dbReference type="HAMAP-Rule" id="MF_00108"/>
    </source>
</evidence>
<dbReference type="AlphaFoldDB" id="A0A9Y2AI70"/>
<dbReference type="HAMAP" id="MF_00108">
    <property type="entry name" value="IspD"/>
    <property type="match status" value="1"/>
</dbReference>
<dbReference type="Pfam" id="PF01128">
    <property type="entry name" value="IspD"/>
    <property type="match status" value="1"/>
</dbReference>
<evidence type="ECO:0000256" key="2">
    <source>
        <dbReference type="ARBA" id="ARBA00004787"/>
    </source>
</evidence>
<dbReference type="PANTHER" id="PTHR32125:SF4">
    <property type="entry name" value="2-C-METHYL-D-ERYTHRITOL 4-PHOSPHATE CYTIDYLYLTRANSFERASE, CHLOROPLASTIC"/>
    <property type="match status" value="1"/>
</dbReference>
<evidence type="ECO:0000313" key="8">
    <source>
        <dbReference type="EMBL" id="WIW70123.1"/>
    </source>
</evidence>
<feature type="site" description="Transition state stabilizer" evidence="7">
    <location>
        <position position="14"/>
    </location>
</feature>